<dbReference type="SUPFAM" id="SSF47266">
    <property type="entry name" value="4-helical cytokines"/>
    <property type="match status" value="1"/>
</dbReference>
<keyword evidence="8" id="KW-1015">Disulfide bond</keyword>
<evidence type="ECO:0000256" key="6">
    <source>
        <dbReference type="ARBA" id="ARBA00022729"/>
    </source>
</evidence>
<evidence type="ECO:0000256" key="10">
    <source>
        <dbReference type="RuleBase" id="RU000436"/>
    </source>
</evidence>
<keyword evidence="9" id="KW-0325">Glycoprotein</keyword>
<dbReference type="Pfam" id="PF00143">
    <property type="entry name" value="Interferon"/>
    <property type="match status" value="1"/>
</dbReference>
<evidence type="ECO:0000256" key="4">
    <source>
        <dbReference type="ARBA" id="ARBA00022514"/>
    </source>
</evidence>
<reference evidence="12" key="3">
    <citation type="submission" date="2025-09" db="UniProtKB">
        <authorList>
            <consortium name="Ensembl"/>
        </authorList>
    </citation>
    <scope>IDENTIFICATION</scope>
</reference>
<keyword evidence="7 10" id="KW-0051">Antiviral defense</keyword>
<dbReference type="Gene3D" id="1.20.1250.10">
    <property type="match status" value="1"/>
</dbReference>
<proteinExistence type="inferred from homology"/>
<protein>
    <recommendedName>
        <fullName evidence="14">Interferon beta</fullName>
    </recommendedName>
</protein>
<dbReference type="GO" id="GO:0005615">
    <property type="term" value="C:extracellular space"/>
    <property type="evidence" value="ECO:0007669"/>
    <property type="project" value="UniProtKB-KW"/>
</dbReference>
<dbReference type="GO" id="GO:0005126">
    <property type="term" value="F:cytokine receptor binding"/>
    <property type="evidence" value="ECO:0007669"/>
    <property type="project" value="InterPro"/>
</dbReference>
<evidence type="ECO:0000256" key="1">
    <source>
        <dbReference type="ARBA" id="ARBA00004613"/>
    </source>
</evidence>
<dbReference type="AlphaFoldDB" id="G3WZF5"/>
<dbReference type="InParanoid" id="G3WZF5"/>
<gene>
    <name evidence="12" type="primary">LOC100914443</name>
</gene>
<dbReference type="STRING" id="9305.ENSSHAP00000020810"/>
<reference evidence="12" key="2">
    <citation type="submission" date="2025-08" db="UniProtKB">
        <authorList>
            <consortium name="Ensembl"/>
        </authorList>
    </citation>
    <scope>IDENTIFICATION</scope>
</reference>
<dbReference type="GO" id="GO:0002683">
    <property type="term" value="P:negative regulation of immune system process"/>
    <property type="evidence" value="ECO:0007669"/>
    <property type="project" value="UniProtKB-ARBA"/>
</dbReference>
<dbReference type="GO" id="GO:0009893">
    <property type="term" value="P:positive regulation of metabolic process"/>
    <property type="evidence" value="ECO:0007669"/>
    <property type="project" value="UniProtKB-ARBA"/>
</dbReference>
<comment type="similarity">
    <text evidence="2 10">Belongs to the alpha/beta interferon family.</text>
</comment>
<dbReference type="PANTHER" id="PTHR11691:SF73">
    <property type="entry name" value="INTERFERON BETA"/>
    <property type="match status" value="1"/>
</dbReference>
<dbReference type="PANTHER" id="PTHR11691">
    <property type="entry name" value="TYPE I INTERFERON"/>
    <property type="match status" value="1"/>
</dbReference>
<feature type="signal peptide" evidence="11">
    <location>
        <begin position="1"/>
        <end position="20"/>
    </location>
</feature>
<dbReference type="eggNOG" id="ENOG502SQGR">
    <property type="taxonomic scope" value="Eukaryota"/>
</dbReference>
<dbReference type="GO" id="GO:0005125">
    <property type="term" value="F:cytokine activity"/>
    <property type="evidence" value="ECO:0007669"/>
    <property type="project" value="UniProtKB-KW"/>
</dbReference>
<dbReference type="HOGENOM" id="CLU_109427_1_0_1"/>
<dbReference type="GO" id="GO:0006955">
    <property type="term" value="P:immune response"/>
    <property type="evidence" value="ECO:0007669"/>
    <property type="project" value="UniProtKB-ARBA"/>
</dbReference>
<reference evidence="12 13" key="1">
    <citation type="journal article" date="2011" name="Proc. Natl. Acad. Sci. U.S.A.">
        <title>Genetic diversity and population structure of the endangered marsupial Sarcophilus harrisii (Tasmanian devil).</title>
        <authorList>
            <person name="Miller W."/>
            <person name="Hayes V.M."/>
            <person name="Ratan A."/>
            <person name="Petersen D.C."/>
            <person name="Wittekindt N.E."/>
            <person name="Miller J."/>
            <person name="Walenz B."/>
            <person name="Knight J."/>
            <person name="Qi J."/>
            <person name="Zhao F."/>
            <person name="Wang Q."/>
            <person name="Bedoya-Reina O.C."/>
            <person name="Katiyar N."/>
            <person name="Tomsho L.P."/>
            <person name="Kasson L.M."/>
            <person name="Hardie R.A."/>
            <person name="Woodbridge P."/>
            <person name="Tindall E.A."/>
            <person name="Bertelsen M.F."/>
            <person name="Dixon D."/>
            <person name="Pyecroft S."/>
            <person name="Helgen K.M."/>
            <person name="Lesk A.M."/>
            <person name="Pringle T.H."/>
            <person name="Patterson N."/>
            <person name="Zhang Y."/>
            <person name="Kreiss A."/>
            <person name="Woods G.M."/>
            <person name="Jones M.E."/>
            <person name="Schuster S.C."/>
        </authorList>
    </citation>
    <scope>NUCLEOTIDE SEQUENCE [LARGE SCALE GENOMIC DNA]</scope>
</reference>
<evidence type="ECO:0008006" key="14">
    <source>
        <dbReference type="Google" id="ProtNLM"/>
    </source>
</evidence>
<evidence type="ECO:0000256" key="3">
    <source>
        <dbReference type="ARBA" id="ARBA00011245"/>
    </source>
</evidence>
<dbReference type="OMA" id="DQANSTW"/>
<sequence>MANRSTLQLVLLLFFAYVSSESYESLRFYQRRTNKSSIYLLKKMIGELHPECQKDRMDFQIPKEILQPKQYQKENATMVIHEMLQQIFLLFSSKNASLGVNNTIIETFLNIIFQQMEHLEMALKEEMNQVNSTRLNEESIQHLNNYYQRIMNYLENKKYSSCSWKIVQVETRLNFIFLYKLTERLKN</sequence>
<evidence type="ECO:0000256" key="11">
    <source>
        <dbReference type="SAM" id="SignalP"/>
    </source>
</evidence>
<evidence type="ECO:0000256" key="5">
    <source>
        <dbReference type="ARBA" id="ARBA00022525"/>
    </source>
</evidence>
<name>G3WZF5_SARHA</name>
<dbReference type="InterPro" id="IPR000471">
    <property type="entry name" value="Interferon_alpha/beta/delta"/>
</dbReference>
<comment type="subcellular location">
    <subcellularLocation>
        <location evidence="1">Secreted</location>
    </subcellularLocation>
</comment>
<dbReference type="GO" id="GO:0051241">
    <property type="term" value="P:negative regulation of multicellular organismal process"/>
    <property type="evidence" value="ECO:0007669"/>
    <property type="project" value="UniProtKB-ARBA"/>
</dbReference>
<evidence type="ECO:0000256" key="2">
    <source>
        <dbReference type="ARBA" id="ARBA00011033"/>
    </source>
</evidence>
<dbReference type="GO" id="GO:0051607">
    <property type="term" value="P:defense response to virus"/>
    <property type="evidence" value="ECO:0007669"/>
    <property type="project" value="UniProtKB-KW"/>
</dbReference>
<keyword evidence="4 10" id="KW-0202">Cytokine</keyword>
<dbReference type="RefSeq" id="XP_003761436.1">
    <property type="nucleotide sequence ID" value="XM_003761388.2"/>
</dbReference>
<dbReference type="GO" id="GO:0071359">
    <property type="term" value="P:cellular response to dsRNA"/>
    <property type="evidence" value="ECO:0007669"/>
    <property type="project" value="UniProtKB-ARBA"/>
</dbReference>
<dbReference type="GeneTree" id="ENSGT01000000214430"/>
<keyword evidence="6 11" id="KW-0732">Signal</keyword>
<dbReference type="OrthoDB" id="8922121at2759"/>
<dbReference type="GeneID" id="100914443"/>
<dbReference type="InterPro" id="IPR009079">
    <property type="entry name" value="4_helix_cytokine-like_core"/>
</dbReference>
<evidence type="ECO:0000256" key="7">
    <source>
        <dbReference type="ARBA" id="ARBA00023118"/>
    </source>
</evidence>
<dbReference type="Ensembl" id="ENSSHAT00000020977.2">
    <property type="protein sequence ID" value="ENSSHAP00000020810.1"/>
    <property type="gene ID" value="ENSSHAG00000017649.2"/>
</dbReference>
<dbReference type="SMART" id="SM00076">
    <property type="entry name" value="IFabd"/>
    <property type="match status" value="1"/>
</dbReference>
<dbReference type="GO" id="GO:0045321">
    <property type="term" value="P:leukocyte activation"/>
    <property type="evidence" value="ECO:0007669"/>
    <property type="project" value="UniProtKB-ARBA"/>
</dbReference>
<dbReference type="Proteomes" id="UP000007648">
    <property type="component" value="Unassembled WGS sequence"/>
</dbReference>
<dbReference type="FunFam" id="1.20.1250.10:FF:000026">
    <property type="entry name" value="Interferon beta"/>
    <property type="match status" value="1"/>
</dbReference>
<evidence type="ECO:0000256" key="8">
    <source>
        <dbReference type="ARBA" id="ARBA00023157"/>
    </source>
</evidence>
<dbReference type="GO" id="GO:0098586">
    <property type="term" value="P:cellular response to virus"/>
    <property type="evidence" value="ECO:0007669"/>
    <property type="project" value="UniProtKB-ARBA"/>
</dbReference>
<dbReference type="KEGG" id="shr:100914443"/>
<evidence type="ECO:0000313" key="13">
    <source>
        <dbReference type="Proteomes" id="UP000007648"/>
    </source>
</evidence>
<dbReference type="PRINTS" id="PR00266">
    <property type="entry name" value="INTERFERONAB"/>
</dbReference>
<evidence type="ECO:0000313" key="12">
    <source>
        <dbReference type="Ensembl" id="ENSSHAP00000020810.1"/>
    </source>
</evidence>
<comment type="subunit">
    <text evidence="3">Monomer.</text>
</comment>
<evidence type="ECO:0000256" key="9">
    <source>
        <dbReference type="ARBA" id="ARBA00023180"/>
    </source>
</evidence>
<keyword evidence="5" id="KW-0964">Secreted</keyword>
<feature type="chain" id="PRO_5003459357" description="Interferon beta" evidence="11">
    <location>
        <begin position="21"/>
        <end position="187"/>
    </location>
</feature>
<dbReference type="FunCoup" id="G3WZF5">
    <property type="interactions" value="879"/>
</dbReference>
<keyword evidence="13" id="KW-1185">Reference proteome</keyword>
<organism evidence="12 13">
    <name type="scientific">Sarcophilus harrisii</name>
    <name type="common">Tasmanian devil</name>
    <name type="synonym">Sarcophilus laniarius</name>
    <dbReference type="NCBI Taxonomy" id="9305"/>
    <lineage>
        <taxon>Eukaryota</taxon>
        <taxon>Metazoa</taxon>
        <taxon>Chordata</taxon>
        <taxon>Craniata</taxon>
        <taxon>Vertebrata</taxon>
        <taxon>Euteleostomi</taxon>
        <taxon>Mammalia</taxon>
        <taxon>Metatheria</taxon>
        <taxon>Dasyuromorphia</taxon>
        <taxon>Dasyuridae</taxon>
        <taxon>Sarcophilus</taxon>
    </lineage>
</organism>
<accession>G3WZF5</accession>